<dbReference type="SUPFAM" id="SSF52540">
    <property type="entry name" value="P-loop containing nucleoside triphosphate hydrolases"/>
    <property type="match status" value="2"/>
</dbReference>
<evidence type="ECO:0000313" key="7">
    <source>
        <dbReference type="EMBL" id="MCL9685833.1"/>
    </source>
</evidence>
<dbReference type="InterPro" id="IPR005053">
    <property type="entry name" value="MobA_MobL"/>
</dbReference>
<evidence type="ECO:0000259" key="5">
    <source>
        <dbReference type="Pfam" id="PF01443"/>
    </source>
</evidence>
<dbReference type="InterPro" id="IPR027417">
    <property type="entry name" value="P-loop_NTPase"/>
</dbReference>
<evidence type="ECO:0000256" key="4">
    <source>
        <dbReference type="ARBA" id="ARBA00022971"/>
    </source>
</evidence>
<name>A0A9X2D3Z1_9GAMM</name>
<dbReference type="Pfam" id="PF01443">
    <property type="entry name" value="Viral_helicase1"/>
    <property type="match status" value="1"/>
</dbReference>
<evidence type="ECO:0000256" key="3">
    <source>
        <dbReference type="ARBA" id="ARBA00022840"/>
    </source>
</evidence>
<dbReference type="CDD" id="cd17933">
    <property type="entry name" value="DEXSc_RecD-like"/>
    <property type="match status" value="1"/>
</dbReference>
<dbReference type="GO" id="GO:0005524">
    <property type="term" value="F:ATP binding"/>
    <property type="evidence" value="ECO:0007669"/>
    <property type="project" value="UniProtKB-KW"/>
</dbReference>
<sequence>MFGDSVAIAFAQVSIHSRSKGHSAVAAAAYRSGAQLYDDRIGRTYDFSKRDDVVFSEILLPDGATDSFLERDYLWNEVERAENRSNSQLCKDFVLALPRELNLVQQIELAKRFAQTHFVEKSLPADIAIHDHGDGNPHAHILVPTRRLENNRFSKYKARDLNPVFAKGFVVEQDYWGEQWREMQNEFFIENNLDLQVDANHLIAERHCGKHHNLNAHYLLEENQLIQQARMELTRDNIDLVIDHLSTQYSVFTRRDVERLLFKTFQASDSPQEYLQFVERVLGHHEVVALGDNTRGQPSFTTRAHFMQEAQLLNDIEAMMVSQKHVVHQSIDRLTQHYRLSEEQQEAFRYIAQSSDISVVIGRPGTGKSYLLKPVNEYYTQAGMEIIGAALSGKVAKALQAETGITSSTIKSLSYRLANNMMQLSDKHVLIIDEAGMVDFASMAYLIKVAHKAGSKVVLIGDPDQLKPIQKGEIFRGIAARTGYIELENIKRQQDLGDRQASLNLAKGYIDKAIQHYQDKGAITIVDTKLQAIEQIVTNWKQDIETTSMADTIMLSYTRKTVNHLNDQAREVLIAENKLGEENIVYQGLERNLKISTGERLLFRENNKALGVRNGDTATVKELNTQQIRVQLDSGELLTIPKEYKALDYAYALTVHKSQGMTAKKVHALIDSKYWDRNLSFVAMTRHKETLHIYTDKENHPTEQALKQTLSRSCTKDNVIDWPLDFATRAGFNSDSLISRAVNHIVGMGHKIKQAYNFIVNYEAYFLNASYQNKLKDIGQDRIYAKKEAFKIDTKVLESKDYKISEQSFEILKKNFPQIGNLEILIKKRQRMTGYFAEKADKQITTLSQQLLTNKTVANQVKNQHPELYQKIQNIYNKQKEKVLCHNR</sequence>
<dbReference type="EMBL" id="JAJKBJ010000044">
    <property type="protein sequence ID" value="MCL9685833.1"/>
    <property type="molecule type" value="Genomic_DNA"/>
</dbReference>
<comment type="caution">
    <text evidence="7">The sequence shown here is derived from an EMBL/GenBank/DDBJ whole genome shotgun (WGS) entry which is preliminary data.</text>
</comment>
<dbReference type="GO" id="GO:0003678">
    <property type="term" value="F:DNA helicase activity"/>
    <property type="evidence" value="ECO:0007669"/>
    <property type="project" value="UniProtKB-ARBA"/>
</dbReference>
<evidence type="ECO:0000256" key="2">
    <source>
        <dbReference type="ARBA" id="ARBA00022741"/>
    </source>
</evidence>
<dbReference type="InterPro" id="IPR050534">
    <property type="entry name" value="Coronavir_polyprotein_1ab"/>
</dbReference>
<dbReference type="Gene3D" id="3.30.930.30">
    <property type="match status" value="1"/>
</dbReference>
<dbReference type="NCBIfam" id="TIGR02768">
    <property type="entry name" value="TraA_Ti"/>
    <property type="match status" value="1"/>
</dbReference>
<dbReference type="Proteomes" id="UP001139721">
    <property type="component" value="Unassembled WGS sequence"/>
</dbReference>
<reference evidence="7" key="1">
    <citation type="submission" date="2021-11" db="EMBL/GenBank/DDBJ databases">
        <title>Legionella maioricencis sp. nov., a new species isolated from hot water samples in Mallorca.</title>
        <authorList>
            <person name="Crespi S."/>
            <person name="Drasar V."/>
            <person name="Salva-Serra F."/>
            <person name="Jaen-Luchoro D."/>
            <person name="Pineiro-Iglesias B."/>
            <person name="Aliaga F."/>
            <person name="Fernandez-Juarez V."/>
            <person name="Coll G."/>
            <person name="Moore E.R.B."/>
            <person name="Bennasar-Figueras A."/>
        </authorList>
    </citation>
    <scope>NUCLEOTIDE SEQUENCE</scope>
    <source>
        <strain evidence="7">HCPI-6</strain>
    </source>
</reference>
<gene>
    <name evidence="7" type="primary">traA</name>
    <name evidence="7" type="ORF">LOX96_17170</name>
</gene>
<keyword evidence="2" id="KW-0547">Nucleotide-binding</keyword>
<dbReference type="Gene3D" id="3.40.50.300">
    <property type="entry name" value="P-loop containing nucleotide triphosphate hydrolases"/>
    <property type="match status" value="2"/>
</dbReference>
<comment type="similarity">
    <text evidence="1">Belongs to the MobA/MobL family.</text>
</comment>
<accession>A0A9X2D3Z1</accession>
<keyword evidence="8" id="KW-1185">Reference proteome</keyword>
<feature type="domain" description="MobA/MobL protein" evidence="6">
    <location>
        <begin position="23"/>
        <end position="195"/>
    </location>
</feature>
<feature type="domain" description="(+)RNA virus helicase C-terminal" evidence="5">
    <location>
        <begin position="647"/>
        <end position="695"/>
    </location>
</feature>
<dbReference type="InterPro" id="IPR027351">
    <property type="entry name" value="(+)RNA_virus_helicase_core_dom"/>
</dbReference>
<evidence type="ECO:0000256" key="1">
    <source>
        <dbReference type="ARBA" id="ARBA00010873"/>
    </source>
</evidence>
<dbReference type="PANTHER" id="PTHR43788:SF6">
    <property type="entry name" value="DNA HELICASE B"/>
    <property type="match status" value="1"/>
</dbReference>
<protein>
    <submittedName>
        <fullName evidence="7">Ti-type conjugative transfer relaxase TraA</fullName>
    </submittedName>
</protein>
<dbReference type="Gene3D" id="2.30.30.940">
    <property type="match status" value="1"/>
</dbReference>
<dbReference type="CDD" id="cd18809">
    <property type="entry name" value="SF1_C_RecD"/>
    <property type="match status" value="1"/>
</dbReference>
<keyword evidence="4" id="KW-0184">Conjugation</keyword>
<evidence type="ECO:0000259" key="6">
    <source>
        <dbReference type="Pfam" id="PF03389"/>
    </source>
</evidence>
<dbReference type="Pfam" id="PF13604">
    <property type="entry name" value="AAA_30"/>
    <property type="match status" value="1"/>
</dbReference>
<proteinExistence type="inferred from homology"/>
<dbReference type="InterPro" id="IPR014136">
    <property type="entry name" value="TraA_Ti"/>
</dbReference>
<keyword evidence="3" id="KW-0067">ATP-binding</keyword>
<dbReference type="PANTHER" id="PTHR43788">
    <property type="entry name" value="DNA2/NAM7 HELICASE FAMILY MEMBER"/>
    <property type="match status" value="1"/>
</dbReference>
<evidence type="ECO:0000313" key="8">
    <source>
        <dbReference type="Proteomes" id="UP001139721"/>
    </source>
</evidence>
<dbReference type="RefSeq" id="WP_250424706.1">
    <property type="nucleotide sequence ID" value="NZ_JAJKBJ010000044.1"/>
</dbReference>
<dbReference type="AlphaFoldDB" id="A0A9X2D3Z1"/>
<dbReference type="Pfam" id="PF03389">
    <property type="entry name" value="MobA_MobL"/>
    <property type="match status" value="1"/>
</dbReference>
<organism evidence="7 8">
    <name type="scientific">Legionella maioricensis</name>
    <dbReference type="NCBI Taxonomy" id="2896528"/>
    <lineage>
        <taxon>Bacteria</taxon>
        <taxon>Pseudomonadati</taxon>
        <taxon>Pseudomonadota</taxon>
        <taxon>Gammaproteobacteria</taxon>
        <taxon>Legionellales</taxon>
        <taxon>Legionellaceae</taxon>
        <taxon>Legionella</taxon>
    </lineage>
</organism>